<organism evidence="2 3">
    <name type="scientific">Tuber magnatum</name>
    <name type="common">white Piedmont truffle</name>
    <dbReference type="NCBI Taxonomy" id="42249"/>
    <lineage>
        <taxon>Eukaryota</taxon>
        <taxon>Fungi</taxon>
        <taxon>Dikarya</taxon>
        <taxon>Ascomycota</taxon>
        <taxon>Pezizomycotina</taxon>
        <taxon>Pezizomycetes</taxon>
        <taxon>Pezizales</taxon>
        <taxon>Tuberaceae</taxon>
        <taxon>Tuber</taxon>
    </lineage>
</organism>
<evidence type="ECO:0000313" key="3">
    <source>
        <dbReference type="Proteomes" id="UP000246991"/>
    </source>
</evidence>
<accession>A0A317T0H4</accession>
<dbReference type="AlphaFoldDB" id="A0A317T0H4"/>
<dbReference type="Proteomes" id="UP000246991">
    <property type="component" value="Unassembled WGS sequence"/>
</dbReference>
<feature type="region of interest" description="Disordered" evidence="1">
    <location>
        <begin position="20"/>
        <end position="39"/>
    </location>
</feature>
<evidence type="ECO:0000313" key="2">
    <source>
        <dbReference type="EMBL" id="PWW79237.1"/>
    </source>
</evidence>
<feature type="non-terminal residue" evidence="2">
    <location>
        <position position="56"/>
    </location>
</feature>
<gene>
    <name evidence="2" type="ORF">C7212DRAFT_304105</name>
</gene>
<sequence>MEALNVDSGVSWIIFDENKSPVKTPTSDISDDDESEDEVRPVFRPAMRIWHPPGGH</sequence>
<evidence type="ECO:0000256" key="1">
    <source>
        <dbReference type="SAM" id="MobiDB-lite"/>
    </source>
</evidence>
<proteinExistence type="predicted"/>
<comment type="caution">
    <text evidence="2">The sequence shown here is derived from an EMBL/GenBank/DDBJ whole genome shotgun (WGS) entry which is preliminary data.</text>
</comment>
<reference evidence="2 3" key="1">
    <citation type="submission" date="2018-03" db="EMBL/GenBank/DDBJ databases">
        <title>Genomes of Pezizomycetes fungi and the evolution of truffles.</title>
        <authorList>
            <person name="Murat C."/>
            <person name="Payen T."/>
            <person name="Noel B."/>
            <person name="Kuo A."/>
            <person name="Martin F.M."/>
        </authorList>
    </citation>
    <scope>NUCLEOTIDE SEQUENCE [LARGE SCALE GENOMIC DNA]</scope>
    <source>
        <strain evidence="2">091103-1</strain>
    </source>
</reference>
<keyword evidence="3" id="KW-1185">Reference proteome</keyword>
<dbReference type="EMBL" id="PYWC01000009">
    <property type="protein sequence ID" value="PWW79237.1"/>
    <property type="molecule type" value="Genomic_DNA"/>
</dbReference>
<name>A0A317T0H4_9PEZI</name>
<protein>
    <submittedName>
        <fullName evidence="2">Uncharacterized protein</fullName>
    </submittedName>
</protein>